<dbReference type="InterPro" id="IPR001715">
    <property type="entry name" value="CH_dom"/>
</dbReference>
<evidence type="ECO:0000313" key="3">
    <source>
        <dbReference type="EMBL" id="CDS09885.1"/>
    </source>
</evidence>
<protein>
    <recommendedName>
        <fullName evidence="4">Ras-GAP domain-containing protein</fullName>
    </recommendedName>
</protein>
<feature type="domain" description="Calponin-homology (CH)" evidence="2">
    <location>
        <begin position="69"/>
        <end position="175"/>
    </location>
</feature>
<proteinExistence type="predicted"/>
<dbReference type="GO" id="GO:0051015">
    <property type="term" value="F:actin filament binding"/>
    <property type="evidence" value="ECO:0007669"/>
    <property type="project" value="TreeGrafter"/>
</dbReference>
<dbReference type="SMART" id="SM00323">
    <property type="entry name" value="RasGAP"/>
    <property type="match status" value="1"/>
</dbReference>
<dbReference type="PANTHER" id="PTHR14149:SF14">
    <property type="entry name" value="CALPONIN-HOMOLOGY (CH) DOMAIN-CONTAINING PROTEIN"/>
    <property type="match status" value="1"/>
</dbReference>
<dbReference type="GO" id="GO:0005096">
    <property type="term" value="F:GTPase activator activity"/>
    <property type="evidence" value="ECO:0007669"/>
    <property type="project" value="TreeGrafter"/>
</dbReference>
<dbReference type="SUPFAM" id="SSF47576">
    <property type="entry name" value="Calponin-homology domain, CH-domain"/>
    <property type="match status" value="1"/>
</dbReference>
<dbReference type="Gene3D" id="1.10.506.10">
    <property type="entry name" value="GTPase Activation - p120gap, domain 1"/>
    <property type="match status" value="1"/>
</dbReference>
<dbReference type="InterPro" id="IPR000048">
    <property type="entry name" value="IQ_motif_EF-hand-BS"/>
</dbReference>
<accession>A0A077WRB2</accession>
<dbReference type="GO" id="GO:0110085">
    <property type="term" value="C:mitotic actomyosin contractile ring"/>
    <property type="evidence" value="ECO:0007669"/>
    <property type="project" value="TreeGrafter"/>
</dbReference>
<dbReference type="PROSITE" id="PS50096">
    <property type="entry name" value="IQ"/>
    <property type="match status" value="2"/>
</dbReference>
<evidence type="ECO:0008006" key="4">
    <source>
        <dbReference type="Google" id="ProtNLM"/>
    </source>
</evidence>
<dbReference type="PANTHER" id="PTHR14149">
    <property type="entry name" value="RAS GTPASE-ACTIVATING PROTEIN WITH IQ MOTIF"/>
    <property type="match status" value="1"/>
</dbReference>
<reference evidence="3" key="1">
    <citation type="journal article" date="2014" name="Genome Announc.">
        <title>De novo whole-genome sequence and genome annotation of Lichtheimia ramosa.</title>
        <authorList>
            <person name="Linde J."/>
            <person name="Schwartze V."/>
            <person name="Binder U."/>
            <person name="Lass-Florl C."/>
            <person name="Voigt K."/>
            <person name="Horn F."/>
        </authorList>
    </citation>
    <scope>NUCLEOTIDE SEQUENCE</scope>
    <source>
        <strain evidence="3">JMRC FSU:6197</strain>
    </source>
</reference>
<dbReference type="EMBL" id="LK023335">
    <property type="protein sequence ID" value="CDS09885.1"/>
    <property type="molecule type" value="Genomic_DNA"/>
</dbReference>
<dbReference type="InterPro" id="IPR001936">
    <property type="entry name" value="RasGAP_dom"/>
</dbReference>
<name>A0A077WRB2_9FUNG</name>
<dbReference type="PROSITE" id="PS50021">
    <property type="entry name" value="CH"/>
    <property type="match status" value="1"/>
</dbReference>
<dbReference type="InterPro" id="IPR023152">
    <property type="entry name" value="RasGAP_CS"/>
</dbReference>
<dbReference type="Pfam" id="PF00612">
    <property type="entry name" value="IQ"/>
    <property type="match status" value="1"/>
</dbReference>
<dbReference type="Gene3D" id="1.10.418.10">
    <property type="entry name" value="Calponin-like domain"/>
    <property type="match status" value="1"/>
</dbReference>
<dbReference type="AlphaFoldDB" id="A0A077WRB2"/>
<dbReference type="InterPro" id="IPR036872">
    <property type="entry name" value="CH_dom_sf"/>
</dbReference>
<dbReference type="PROSITE" id="PS00509">
    <property type="entry name" value="RAS_GTPASE_ACTIV_1"/>
    <property type="match status" value="1"/>
</dbReference>
<dbReference type="SMART" id="SM00033">
    <property type="entry name" value="CH"/>
    <property type="match status" value="1"/>
</dbReference>
<organism evidence="3">
    <name type="scientific">Lichtheimia ramosa</name>
    <dbReference type="NCBI Taxonomy" id="688394"/>
    <lineage>
        <taxon>Eukaryota</taxon>
        <taxon>Fungi</taxon>
        <taxon>Fungi incertae sedis</taxon>
        <taxon>Mucoromycota</taxon>
        <taxon>Mucoromycotina</taxon>
        <taxon>Mucoromycetes</taxon>
        <taxon>Mucorales</taxon>
        <taxon>Lichtheimiaceae</taxon>
        <taxon>Lichtheimia</taxon>
    </lineage>
</organism>
<dbReference type="InterPro" id="IPR008936">
    <property type="entry name" value="Rho_GTPase_activation_prot"/>
</dbReference>
<dbReference type="SUPFAM" id="SSF48350">
    <property type="entry name" value="GTPase activation domain, GAP"/>
    <property type="match status" value="1"/>
</dbReference>
<gene>
    <name evidence="3" type="ORF">LRAMOSA02562</name>
</gene>
<dbReference type="Pfam" id="PF00616">
    <property type="entry name" value="RasGAP"/>
    <property type="match status" value="1"/>
</dbReference>
<dbReference type="CDD" id="cd21206">
    <property type="entry name" value="CH_IQGAP"/>
    <property type="match status" value="1"/>
</dbReference>
<dbReference type="SUPFAM" id="SSF143885">
    <property type="entry name" value="RGC domain-like"/>
    <property type="match status" value="1"/>
</dbReference>
<feature type="domain" description="Ras-GAP" evidence="1">
    <location>
        <begin position="547"/>
        <end position="774"/>
    </location>
</feature>
<dbReference type="Pfam" id="PF00307">
    <property type="entry name" value="CH"/>
    <property type="match status" value="1"/>
</dbReference>
<dbReference type="OrthoDB" id="775356at2759"/>
<dbReference type="InterPro" id="IPR000593">
    <property type="entry name" value="RasGAP_C"/>
</dbReference>
<dbReference type="Pfam" id="PF03836">
    <property type="entry name" value="RasGAP_C"/>
    <property type="match status" value="1"/>
</dbReference>
<evidence type="ECO:0000259" key="2">
    <source>
        <dbReference type="PROSITE" id="PS50021"/>
    </source>
</evidence>
<dbReference type="PROSITE" id="PS50018">
    <property type="entry name" value="RAS_GTPASE_ACTIV_2"/>
    <property type="match status" value="1"/>
</dbReference>
<dbReference type="GO" id="GO:0005516">
    <property type="term" value="F:calmodulin binding"/>
    <property type="evidence" value="ECO:0007669"/>
    <property type="project" value="TreeGrafter"/>
</dbReference>
<evidence type="ECO:0000259" key="1">
    <source>
        <dbReference type="PROSITE" id="PS50018"/>
    </source>
</evidence>
<sequence length="1198" mass="139356">MATNNNPLKQLSVIAGKDGLSSLHIPTITDGAEDVVGLQGRIRLQKDHNIVNSRGLDKIRETLQAYEYLCHIGEAKEWIENCLQETIDPVIQLEESMRNGIILAKLAAWFTDGVVKKIFYGKKLEFRHSDNINYFLEALAVVRLPDTFWFEFTDLYDKKNIPRVIYCIHALSHLLARRNLAPSIKNLYGQLQFTDEELHATQRNLDSCGTNIPNFMDLRPSLYKELHGDDSFRQHDDHRFNKSPTTPDLIIEESDESDHETMTEQERFEIYWSDPENLERLKTCQNIARTWLAHREMERQRQELHKSTYVVSHLSRVQAHARGMLQRRDMEDKFITYESSEDWVIKLQTHVRGCLARLNYRHTLDHYNEHLDKVITVQNFVKNKIMGKAYRRLTSDSNPSIGTVKNFVHLLDDSDLDFDRELALEDLRQKVIQQIRENDQMDAHVNSLDIQICLFLRNAITIDEVVKSTSAFKKKQQRRRMSELAASTRQSNPYSLRGVDKESRTRLELYQRLLYLLQTEPGYLARMLSMCGRRELDSSISTRLIESTVLSLFGYATNAREEYLLINLCKCCIDEELSYVENAQEFMRGNYTFMKLVVQTNRGAKERMFFRRLLTPLVESIVQDEYLDLETDPVAIYHKVINEEESRTGRPSMRKHSATVQEALQDQEVCDTFLMHLRNLREITTRFLNAITSTVDEVPYGIRIIARKLRVAMEESFPEEKEQAARIIGNFIYYRYLNPAIVAPEQYDVIDAVVLPVQRKNLAEVAKMLHQISSGKKFDADNMFLAPLNEYVRKSSDVFEQWFMKLTDVEEPETYFDIPELNDQMSTHKPTVYTTPYELFHLHHALQQHLDDLEPGRRNGPLQSLLTELGPSPYYPQLELPDSILCLKLTHPSDNIPMDPAARERQLLVDSKRLVIYTIKVQSGESLQSILESPTSAELEREWDALKAVEFTQEGKTSKRRFVKLSQTDPPLDLQSLAFHQLKVVTSRLLHYLTRTGAISAEGGYQEMINMIARDITGKTSRRQQRDNELTRLGQTLKNVVRKRHYLTEQRTQYEDYLKECMTIMAKKRGKRPRYGLPFTRQYFHVRALKKQGLEPTFGSFKYSGKQLYERGILVEVDGIEPKDYDKINIILSMDTVGIITIEGAYSRWPIPSVQVDMRYEELLQTQFEGAQTMQVLDGLVKVNVNLLIFLINKKFYA</sequence>
<dbReference type="GO" id="GO:1903479">
    <property type="term" value="P:mitotic actomyosin contractile ring assembly actin filament organization"/>
    <property type="evidence" value="ECO:0007669"/>
    <property type="project" value="TreeGrafter"/>
</dbReference>